<feature type="compositionally biased region" description="Polar residues" evidence="1">
    <location>
        <begin position="37"/>
        <end position="52"/>
    </location>
</feature>
<feature type="non-terminal residue" evidence="2">
    <location>
        <position position="1"/>
    </location>
</feature>
<sequence length="75" mass="8544">TVRTEKDIVETNGSAHSLDDVNRHTSDTDDCASSADELSTSPHEKSNISNSGRRWPWSRFRRKRKDRDARKNGDS</sequence>
<accession>A0A0B7C6W9</accession>
<feature type="compositionally biased region" description="Basic and acidic residues" evidence="1">
    <location>
        <begin position="17"/>
        <end position="27"/>
    </location>
</feature>
<feature type="region of interest" description="Disordered" evidence="1">
    <location>
        <begin position="1"/>
        <end position="75"/>
    </location>
</feature>
<proteinExistence type="predicted"/>
<gene>
    <name evidence="2" type="primary">ORF223096</name>
</gene>
<protein>
    <submittedName>
        <fullName evidence="2">Uncharacterized protein</fullName>
    </submittedName>
</protein>
<dbReference type="AlphaFoldDB" id="A0A0B7C6W9"/>
<name>A0A0B7C6W9_9EUPU</name>
<evidence type="ECO:0000313" key="2">
    <source>
        <dbReference type="EMBL" id="CEL00195.1"/>
    </source>
</evidence>
<feature type="non-terminal residue" evidence="2">
    <location>
        <position position="75"/>
    </location>
</feature>
<organism evidence="2">
    <name type="scientific">Arion vulgaris</name>
    <dbReference type="NCBI Taxonomy" id="1028688"/>
    <lineage>
        <taxon>Eukaryota</taxon>
        <taxon>Metazoa</taxon>
        <taxon>Spiralia</taxon>
        <taxon>Lophotrochozoa</taxon>
        <taxon>Mollusca</taxon>
        <taxon>Gastropoda</taxon>
        <taxon>Heterobranchia</taxon>
        <taxon>Euthyneura</taxon>
        <taxon>Panpulmonata</taxon>
        <taxon>Eupulmonata</taxon>
        <taxon>Stylommatophora</taxon>
        <taxon>Helicina</taxon>
        <taxon>Arionoidea</taxon>
        <taxon>Arionidae</taxon>
        <taxon>Arion</taxon>
    </lineage>
</organism>
<dbReference type="EMBL" id="HACG01053324">
    <property type="protein sequence ID" value="CEL00195.1"/>
    <property type="molecule type" value="Transcribed_RNA"/>
</dbReference>
<feature type="compositionally biased region" description="Basic and acidic residues" evidence="1">
    <location>
        <begin position="66"/>
        <end position="75"/>
    </location>
</feature>
<evidence type="ECO:0000256" key="1">
    <source>
        <dbReference type="SAM" id="MobiDB-lite"/>
    </source>
</evidence>
<reference evidence="2" key="1">
    <citation type="submission" date="2014-12" db="EMBL/GenBank/DDBJ databases">
        <title>Insight into the proteome of Arion vulgaris.</title>
        <authorList>
            <person name="Aradska J."/>
            <person name="Bulat T."/>
            <person name="Smidak R."/>
            <person name="Sarate P."/>
            <person name="Gangsoo J."/>
            <person name="Sialana F."/>
            <person name="Bilban M."/>
            <person name="Lubec G."/>
        </authorList>
    </citation>
    <scope>NUCLEOTIDE SEQUENCE</scope>
    <source>
        <tissue evidence="2">Skin</tissue>
    </source>
</reference>